<evidence type="ECO:0000256" key="8">
    <source>
        <dbReference type="ARBA" id="ARBA00039866"/>
    </source>
</evidence>
<name>A0ABV8QH66_9GAMM</name>
<keyword evidence="5" id="KW-0012">Acyltransferase</keyword>
<dbReference type="Proteomes" id="UP001595798">
    <property type="component" value="Unassembled WGS sequence"/>
</dbReference>
<evidence type="ECO:0000256" key="5">
    <source>
        <dbReference type="ARBA" id="ARBA00023315"/>
    </source>
</evidence>
<evidence type="ECO:0000313" key="12">
    <source>
        <dbReference type="Proteomes" id="UP001595798"/>
    </source>
</evidence>
<dbReference type="EC" id="2.3.2.30" evidence="7"/>
<evidence type="ECO:0000256" key="4">
    <source>
        <dbReference type="ARBA" id="ARBA00023098"/>
    </source>
</evidence>
<keyword evidence="12" id="KW-1185">Reference proteome</keyword>
<comment type="caution">
    <text evidence="11">The sequence shown here is derived from an EMBL/GenBank/DDBJ whole genome shotgun (WGS) entry which is preliminary data.</text>
</comment>
<evidence type="ECO:0000256" key="6">
    <source>
        <dbReference type="ARBA" id="ARBA00038095"/>
    </source>
</evidence>
<keyword evidence="2" id="KW-0444">Lipid biosynthesis</keyword>
<sequence>MTAQTARAAASRRLLTQVTRDPELVLQAQRLRYDVFSAEYDSDLGAEIPGLDADPFDQWCDHLMVTDSTTGELVATTRILRQDQIVHTGGFYSESEFDLSQLLSRPGRVAELGRTCVHPDYRTGATIGLLWATLAAWLTEHRVDRVIGCASISMSDGGLKAWRIARHLQDRYLSSGEDRVWPRRSLPHLTRADSGRPVDIPALIRAYMRLGARVCGEPCWDPEFRCADVLVLLEVSELSARYSRHFMRRSSAPE</sequence>
<comment type="function">
    <text evidence="9">Catalyzes the first step in the biosynthesis of ornithine lipids, which are phosphorus-free membrane lipids. Catalyzes the 3-hydroxyacyl-acyl carrier protein-dependent acylation of ornithine to form lyso-ornithine lipid (LOL).</text>
</comment>
<dbReference type="RefSeq" id="WP_379887116.1">
    <property type="nucleotide sequence ID" value="NZ_JBHSDI010000013.1"/>
</dbReference>
<dbReference type="Gene3D" id="3.40.630.30">
    <property type="match status" value="1"/>
</dbReference>
<dbReference type="InterPro" id="IPR016181">
    <property type="entry name" value="Acyl_CoA_acyltransferase"/>
</dbReference>
<dbReference type="PANTHER" id="PTHR37323:SF1">
    <property type="entry name" value="L-ORNITHINE N(ALPHA)-ACYLTRANSFERASE"/>
    <property type="match status" value="1"/>
</dbReference>
<organism evidence="11 12">
    <name type="scientific">Marinobacter lacisalsi</name>
    <dbReference type="NCBI Taxonomy" id="475979"/>
    <lineage>
        <taxon>Bacteria</taxon>
        <taxon>Pseudomonadati</taxon>
        <taxon>Pseudomonadota</taxon>
        <taxon>Gammaproteobacteria</taxon>
        <taxon>Pseudomonadales</taxon>
        <taxon>Marinobacteraceae</taxon>
        <taxon>Marinobacter</taxon>
    </lineage>
</organism>
<dbReference type="InterPro" id="IPR052351">
    <property type="entry name" value="Ornithine_N-alpha-AT"/>
</dbReference>
<dbReference type="Pfam" id="PF13444">
    <property type="entry name" value="Acetyltransf_5"/>
    <property type="match status" value="1"/>
</dbReference>
<evidence type="ECO:0000256" key="9">
    <source>
        <dbReference type="ARBA" id="ARBA00045724"/>
    </source>
</evidence>
<keyword evidence="4" id="KW-0443">Lipid metabolism</keyword>
<reference evidence="12" key="1">
    <citation type="journal article" date="2019" name="Int. J. Syst. Evol. Microbiol.">
        <title>The Global Catalogue of Microorganisms (GCM) 10K type strain sequencing project: providing services to taxonomists for standard genome sequencing and annotation.</title>
        <authorList>
            <consortium name="The Broad Institute Genomics Platform"/>
            <consortium name="The Broad Institute Genome Sequencing Center for Infectious Disease"/>
            <person name="Wu L."/>
            <person name="Ma J."/>
        </authorList>
    </citation>
    <scope>NUCLEOTIDE SEQUENCE [LARGE SCALE GENOMIC DNA]</scope>
    <source>
        <strain evidence="12">CECT 7297</strain>
    </source>
</reference>
<evidence type="ECO:0000256" key="10">
    <source>
        <dbReference type="ARBA" id="ARBA00047785"/>
    </source>
</evidence>
<dbReference type="EMBL" id="JBHSDI010000013">
    <property type="protein sequence ID" value="MFC4259516.1"/>
    <property type="molecule type" value="Genomic_DNA"/>
</dbReference>
<dbReference type="PANTHER" id="PTHR37323">
    <property type="entry name" value="GCN5-RELATED N-ACETYLTRANSFERASE"/>
    <property type="match status" value="1"/>
</dbReference>
<gene>
    <name evidence="11" type="ORF">ACFOZ5_10800</name>
</gene>
<evidence type="ECO:0000256" key="7">
    <source>
        <dbReference type="ARBA" id="ARBA00039058"/>
    </source>
</evidence>
<proteinExistence type="inferred from homology"/>
<comment type="similarity">
    <text evidence="6">Belongs to the acetyltransferase family. OlsB subfamily.</text>
</comment>
<comment type="pathway">
    <text evidence="1">Lipid metabolism.</text>
</comment>
<evidence type="ECO:0000256" key="2">
    <source>
        <dbReference type="ARBA" id="ARBA00022516"/>
    </source>
</evidence>
<keyword evidence="3" id="KW-0808">Transferase</keyword>
<comment type="catalytic activity">
    <reaction evidence="10">
        <text>a (3R)-hydroxyacyl-[ACP] + L-ornithine = a lyso-ornithine lipid + holo-[ACP] + H(+)</text>
        <dbReference type="Rhea" id="RHEA:20633"/>
        <dbReference type="Rhea" id="RHEA-COMP:9685"/>
        <dbReference type="Rhea" id="RHEA-COMP:9945"/>
        <dbReference type="ChEBI" id="CHEBI:15378"/>
        <dbReference type="ChEBI" id="CHEBI:46911"/>
        <dbReference type="ChEBI" id="CHEBI:64479"/>
        <dbReference type="ChEBI" id="CHEBI:78827"/>
        <dbReference type="ChEBI" id="CHEBI:138482"/>
        <dbReference type="EC" id="2.3.2.30"/>
    </reaction>
    <physiologicalReaction direction="left-to-right" evidence="10">
        <dbReference type="Rhea" id="RHEA:20634"/>
    </physiologicalReaction>
</comment>
<evidence type="ECO:0000313" key="11">
    <source>
        <dbReference type="EMBL" id="MFC4259516.1"/>
    </source>
</evidence>
<accession>A0ABV8QH66</accession>
<evidence type="ECO:0000256" key="1">
    <source>
        <dbReference type="ARBA" id="ARBA00005189"/>
    </source>
</evidence>
<dbReference type="SUPFAM" id="SSF55729">
    <property type="entry name" value="Acyl-CoA N-acyltransferases (Nat)"/>
    <property type="match status" value="1"/>
</dbReference>
<protein>
    <recommendedName>
        <fullName evidence="8">L-ornithine N(alpha)-acyltransferase</fullName>
        <ecNumber evidence="7">2.3.2.30</ecNumber>
    </recommendedName>
</protein>
<evidence type="ECO:0000256" key="3">
    <source>
        <dbReference type="ARBA" id="ARBA00022679"/>
    </source>
</evidence>